<evidence type="ECO:0000256" key="14">
    <source>
        <dbReference type="ARBA" id="ARBA00023242"/>
    </source>
</evidence>
<evidence type="ECO:0000256" key="18">
    <source>
        <dbReference type="RuleBase" id="RU003447"/>
    </source>
</evidence>
<evidence type="ECO:0000256" key="17">
    <source>
        <dbReference type="PIRSR" id="PIRSR000882-1"/>
    </source>
</evidence>
<dbReference type="AlphaFoldDB" id="Q6BL74"/>
<evidence type="ECO:0000256" key="15">
    <source>
        <dbReference type="ARBA" id="ARBA00023254"/>
    </source>
</evidence>
<dbReference type="GO" id="GO:0030437">
    <property type="term" value="P:ascospore formation"/>
    <property type="evidence" value="ECO:0007669"/>
    <property type="project" value="EnsemblFungi"/>
</dbReference>
<dbReference type="GO" id="GO:0004017">
    <property type="term" value="F:AMP kinase activity"/>
    <property type="evidence" value="ECO:0007669"/>
    <property type="project" value="EnsemblFungi"/>
</dbReference>
<dbReference type="Gene3D" id="3.30.110.110">
    <property type="entry name" value="Mre11, capping domain"/>
    <property type="match status" value="1"/>
</dbReference>
<keyword evidence="14 16" id="KW-0539">Nucleus</keyword>
<keyword evidence="12 16" id="KW-0234">DNA repair</keyword>
<keyword evidence="10 16" id="KW-0378">Hydrolase</keyword>
<name>Q6BL74_DEBHA</name>
<dbReference type="RefSeq" id="XP_461047.2">
    <property type="nucleotide sequence ID" value="XM_461047.1"/>
</dbReference>
<dbReference type="InterPro" id="IPR041796">
    <property type="entry name" value="Mre11_N"/>
</dbReference>
<dbReference type="PANTHER" id="PTHR10139">
    <property type="entry name" value="DOUBLE-STRAND BREAK REPAIR PROTEIN MRE11"/>
    <property type="match status" value="1"/>
</dbReference>
<dbReference type="InterPro" id="IPR007281">
    <property type="entry name" value="Mre11_DNA-bd"/>
</dbReference>
<evidence type="ECO:0000256" key="1">
    <source>
        <dbReference type="ARBA" id="ARBA00001936"/>
    </source>
</evidence>
<dbReference type="Gene3D" id="3.60.21.10">
    <property type="match status" value="1"/>
</dbReference>
<dbReference type="EMBL" id="CR382138">
    <property type="protein sequence ID" value="CAG89421.2"/>
    <property type="molecule type" value="Genomic_DNA"/>
</dbReference>
<dbReference type="GO" id="GO:0051880">
    <property type="term" value="F:G-quadruplex DNA binding"/>
    <property type="evidence" value="ECO:0007669"/>
    <property type="project" value="EnsemblFungi"/>
</dbReference>
<gene>
    <name evidence="21" type="ordered locus">DEHA2F15818g</name>
</gene>
<organism evidence="21 22">
    <name type="scientific">Debaryomyces hansenii (strain ATCC 36239 / CBS 767 / BCRC 21394 / JCM 1990 / NBRC 0083 / IGC 2968)</name>
    <name type="common">Yeast</name>
    <name type="synonym">Torulaspora hansenii</name>
    <dbReference type="NCBI Taxonomy" id="284592"/>
    <lineage>
        <taxon>Eukaryota</taxon>
        <taxon>Fungi</taxon>
        <taxon>Dikarya</taxon>
        <taxon>Ascomycota</taxon>
        <taxon>Saccharomycotina</taxon>
        <taxon>Pichiomycetes</taxon>
        <taxon>Debaryomycetaceae</taxon>
        <taxon>Debaryomyces</taxon>
    </lineage>
</organism>
<evidence type="ECO:0000256" key="2">
    <source>
        <dbReference type="ARBA" id="ARBA00004123"/>
    </source>
</evidence>
<dbReference type="GO" id="GO:1990918">
    <property type="term" value="P:double-strand break repair involved in meiotic recombination"/>
    <property type="evidence" value="ECO:0007669"/>
    <property type="project" value="EnsemblFungi"/>
</dbReference>
<dbReference type="OrthoDB" id="30417at2759"/>
<dbReference type="InterPro" id="IPR029052">
    <property type="entry name" value="Metallo-depent_PP-like"/>
</dbReference>
<dbReference type="GO" id="GO:0007095">
    <property type="term" value="P:mitotic G2 DNA damage checkpoint signaling"/>
    <property type="evidence" value="ECO:0007669"/>
    <property type="project" value="TreeGrafter"/>
</dbReference>
<feature type="compositionally biased region" description="Basic residues" evidence="19">
    <location>
        <begin position="577"/>
        <end position="589"/>
    </location>
</feature>
<keyword evidence="22" id="KW-1185">Reference proteome</keyword>
<dbReference type="KEGG" id="dha:DEHA2F15818g"/>
<dbReference type="GO" id="GO:0140445">
    <property type="term" value="C:chromosome, telomeric repeat region"/>
    <property type="evidence" value="ECO:0007669"/>
    <property type="project" value="EnsemblFungi"/>
</dbReference>
<protein>
    <recommendedName>
        <fullName evidence="16">Double-strand break repair protein</fullName>
    </recommendedName>
</protein>
<evidence type="ECO:0000256" key="5">
    <source>
        <dbReference type="ARBA" id="ARBA00022454"/>
    </source>
</evidence>
<dbReference type="STRING" id="284592.Q6BL74"/>
<dbReference type="GO" id="GO:0008296">
    <property type="term" value="F:3'-5'-DNA exonuclease activity"/>
    <property type="evidence" value="ECO:0007669"/>
    <property type="project" value="EnsemblFungi"/>
</dbReference>
<keyword evidence="5" id="KW-0158">Chromosome</keyword>
<dbReference type="PIRSF" id="PIRSF000882">
    <property type="entry name" value="DSB_repair_MRE11"/>
    <property type="match status" value="1"/>
</dbReference>
<dbReference type="GO" id="GO:0043047">
    <property type="term" value="F:single-stranded telomeric DNA binding"/>
    <property type="evidence" value="ECO:0007669"/>
    <property type="project" value="EnsemblFungi"/>
</dbReference>
<keyword evidence="9 16" id="KW-0227">DNA damage</keyword>
<dbReference type="GO" id="GO:0035861">
    <property type="term" value="C:site of double-strand break"/>
    <property type="evidence" value="ECO:0007669"/>
    <property type="project" value="EnsemblFungi"/>
</dbReference>
<evidence type="ECO:0000256" key="10">
    <source>
        <dbReference type="ARBA" id="ARBA00022801"/>
    </source>
</evidence>
<keyword evidence="8 16" id="KW-0255">Endonuclease</keyword>
<comment type="subcellular location">
    <subcellularLocation>
        <location evidence="3">Chromosome</location>
    </subcellularLocation>
    <subcellularLocation>
        <location evidence="2 16">Nucleus</location>
    </subcellularLocation>
</comment>
<dbReference type="Pfam" id="PF04152">
    <property type="entry name" value="Mre11_DNA_bind"/>
    <property type="match status" value="1"/>
</dbReference>
<evidence type="ECO:0000256" key="4">
    <source>
        <dbReference type="ARBA" id="ARBA00009028"/>
    </source>
</evidence>
<dbReference type="GO" id="GO:0006357">
    <property type="term" value="P:regulation of transcription by RNA polymerase II"/>
    <property type="evidence" value="ECO:0007669"/>
    <property type="project" value="EnsemblFungi"/>
</dbReference>
<dbReference type="GO" id="GO:0031573">
    <property type="term" value="P:mitotic intra-S DNA damage checkpoint signaling"/>
    <property type="evidence" value="ECO:0007669"/>
    <property type="project" value="EnsemblFungi"/>
</dbReference>
<proteinExistence type="inferred from homology"/>
<dbReference type="eggNOG" id="KOG2310">
    <property type="taxonomic scope" value="Eukaryota"/>
</dbReference>
<dbReference type="GO" id="GO:0000723">
    <property type="term" value="P:telomere maintenance"/>
    <property type="evidence" value="ECO:0007669"/>
    <property type="project" value="EnsemblFungi"/>
</dbReference>
<evidence type="ECO:0000256" key="7">
    <source>
        <dbReference type="ARBA" id="ARBA00022723"/>
    </source>
</evidence>
<dbReference type="OMA" id="QNHTGHT"/>
<keyword evidence="11 16" id="KW-0269">Exonuclease</keyword>
<dbReference type="GO" id="GO:0035753">
    <property type="term" value="P:maintenance of DNA trinucleotide repeats"/>
    <property type="evidence" value="ECO:0007669"/>
    <property type="project" value="EnsemblFungi"/>
</dbReference>
<dbReference type="GO" id="GO:0000014">
    <property type="term" value="F:single-stranded DNA endodeoxyribonuclease activity"/>
    <property type="evidence" value="ECO:0007669"/>
    <property type="project" value="TreeGrafter"/>
</dbReference>
<evidence type="ECO:0000256" key="16">
    <source>
        <dbReference type="PIRNR" id="PIRNR000882"/>
    </source>
</evidence>
<evidence type="ECO:0000256" key="11">
    <source>
        <dbReference type="ARBA" id="ARBA00022839"/>
    </source>
</evidence>
<dbReference type="GO" id="GO:0062176">
    <property type="term" value="P:R-loop processing"/>
    <property type="evidence" value="ECO:0007669"/>
    <property type="project" value="EnsemblFungi"/>
</dbReference>
<evidence type="ECO:0000259" key="20">
    <source>
        <dbReference type="SMART" id="SM01347"/>
    </source>
</evidence>
<feature type="active site" description="Proton donor" evidence="17">
    <location>
        <position position="129"/>
    </location>
</feature>
<dbReference type="GO" id="GO:0006284">
    <property type="term" value="P:base-excision repair"/>
    <property type="evidence" value="ECO:0007669"/>
    <property type="project" value="EnsemblFungi"/>
</dbReference>
<dbReference type="GO" id="GO:0030145">
    <property type="term" value="F:manganese ion binding"/>
    <property type="evidence" value="ECO:0007669"/>
    <property type="project" value="UniProtKB-UniRule"/>
</dbReference>
<dbReference type="PANTHER" id="PTHR10139:SF1">
    <property type="entry name" value="DOUBLE-STRAND BREAK REPAIR PROTEIN MRE11"/>
    <property type="match status" value="1"/>
</dbReference>
<comment type="similarity">
    <text evidence="4 16 18">Belongs to the MRE11/RAD32 family.</text>
</comment>
<evidence type="ECO:0000256" key="3">
    <source>
        <dbReference type="ARBA" id="ARBA00004286"/>
    </source>
</evidence>
<feature type="compositionally biased region" description="Basic residues" evidence="19">
    <location>
        <begin position="648"/>
        <end position="659"/>
    </location>
</feature>
<evidence type="ECO:0000256" key="19">
    <source>
        <dbReference type="SAM" id="MobiDB-lite"/>
    </source>
</evidence>
<keyword evidence="13 16" id="KW-0464">Manganese</keyword>
<dbReference type="InParanoid" id="Q6BL74"/>
<evidence type="ECO:0000256" key="8">
    <source>
        <dbReference type="ARBA" id="ARBA00022759"/>
    </source>
</evidence>
<dbReference type="GO" id="GO:0010780">
    <property type="term" value="P:meiotic DNA double-strand break formation involved in reciprocal meiotic recombination"/>
    <property type="evidence" value="ECO:0007669"/>
    <property type="project" value="EnsemblFungi"/>
</dbReference>
<dbReference type="CDD" id="cd00840">
    <property type="entry name" value="MPP_Mre11_N"/>
    <property type="match status" value="1"/>
</dbReference>
<accession>Q6BL74</accession>
<evidence type="ECO:0000313" key="21">
    <source>
        <dbReference type="EMBL" id="CAG89421.2"/>
    </source>
</evidence>
<dbReference type="Pfam" id="PF00149">
    <property type="entry name" value="Metallophos"/>
    <property type="match status" value="1"/>
</dbReference>
<dbReference type="GO" id="GO:0006303">
    <property type="term" value="P:double-strand break repair via nonhomologous end joining"/>
    <property type="evidence" value="ECO:0007669"/>
    <property type="project" value="EnsemblFungi"/>
</dbReference>
<dbReference type="GO" id="GO:0030870">
    <property type="term" value="C:Mre11 complex"/>
    <property type="evidence" value="ECO:0007669"/>
    <property type="project" value="UniProtKB-UniRule"/>
</dbReference>
<reference evidence="21 22" key="1">
    <citation type="journal article" date="2004" name="Nature">
        <title>Genome evolution in yeasts.</title>
        <authorList>
            <consortium name="Genolevures"/>
            <person name="Dujon B."/>
            <person name="Sherman D."/>
            <person name="Fischer G."/>
            <person name="Durrens P."/>
            <person name="Casaregola S."/>
            <person name="Lafontaine I."/>
            <person name="de Montigny J."/>
            <person name="Marck C."/>
            <person name="Neuveglise C."/>
            <person name="Talla E."/>
            <person name="Goffard N."/>
            <person name="Frangeul L."/>
            <person name="Aigle M."/>
            <person name="Anthouard V."/>
            <person name="Babour A."/>
            <person name="Barbe V."/>
            <person name="Barnay S."/>
            <person name="Blanchin S."/>
            <person name="Beckerich J.M."/>
            <person name="Beyne E."/>
            <person name="Bleykasten C."/>
            <person name="Boisrame A."/>
            <person name="Boyer J."/>
            <person name="Cattolico L."/>
            <person name="Confanioleri F."/>
            <person name="de Daruvar A."/>
            <person name="Despons L."/>
            <person name="Fabre E."/>
            <person name="Fairhead C."/>
            <person name="Ferry-Dumazet H."/>
            <person name="Groppi A."/>
            <person name="Hantraye F."/>
            <person name="Hennequin C."/>
            <person name="Jauniaux N."/>
            <person name="Joyet P."/>
            <person name="Kachouri R."/>
            <person name="Kerrest A."/>
            <person name="Koszul R."/>
            <person name="Lemaire M."/>
            <person name="Lesur I."/>
            <person name="Ma L."/>
            <person name="Muller H."/>
            <person name="Nicaud J.M."/>
            <person name="Nikolski M."/>
            <person name="Oztas S."/>
            <person name="Ozier-Kalogeropoulos O."/>
            <person name="Pellenz S."/>
            <person name="Potier S."/>
            <person name="Richard G.F."/>
            <person name="Straub M.L."/>
            <person name="Suleau A."/>
            <person name="Swennene D."/>
            <person name="Tekaia F."/>
            <person name="Wesolowski-Louvel M."/>
            <person name="Westhof E."/>
            <person name="Wirth B."/>
            <person name="Zeniou-Meyer M."/>
            <person name="Zivanovic I."/>
            <person name="Bolotin-Fukuhara M."/>
            <person name="Thierry A."/>
            <person name="Bouchier C."/>
            <person name="Caudron B."/>
            <person name="Scarpelli C."/>
            <person name="Gaillardin C."/>
            <person name="Weissenbach J."/>
            <person name="Wincker P."/>
            <person name="Souciet J.L."/>
        </authorList>
    </citation>
    <scope>NUCLEOTIDE SEQUENCE [LARGE SCALE GENOMIC DNA]</scope>
    <source>
        <strain evidence="22">ATCC 36239 / CBS 767 / BCRC 21394 / JCM 1990 / NBRC 0083 / IGC 2968</strain>
    </source>
</reference>
<keyword evidence="6 16" id="KW-0540">Nuclease</keyword>
<comment type="cofactor">
    <cofactor evidence="1 16">
        <name>Mn(2+)</name>
        <dbReference type="ChEBI" id="CHEBI:29035"/>
    </cofactor>
</comment>
<dbReference type="SUPFAM" id="SSF56300">
    <property type="entry name" value="Metallo-dependent phosphatases"/>
    <property type="match status" value="1"/>
</dbReference>
<dbReference type="HOGENOM" id="CLU_009535_3_0_1"/>
<dbReference type="SMART" id="SM01347">
    <property type="entry name" value="Mre11_DNA_bind"/>
    <property type="match status" value="1"/>
</dbReference>
<feature type="region of interest" description="Disordered" evidence="19">
    <location>
        <begin position="532"/>
        <end position="688"/>
    </location>
</feature>
<dbReference type="GeneID" id="2903997"/>
<keyword evidence="7" id="KW-0479">Metal-binding</keyword>
<sequence>MPAIDDINSGPDTIRILITTDNHVGYNENDPIRGDDSWKTFEEITSIAKEKDVDMILQGGDLFHINKPSKKSMYKVIKSLRTNCLGDRPCELELLGDPSMALGKDVDTVNYEDPNINISVPVFAISGNHDDATGEGFLSPLDLLSASGLINHFGKVPNNEELTVSPLIFQKGASKLALYGLANVRDERLHRLFRDGNVKFLRPSSQADEWFNILCVHQNHVPHTRTSYLPEQFLPKFLNFVVWGHEHECIPIPVFNPDTGFDTLQPGSSVATSLCEAEAVEKNIFILNINKSKYSIETIKLKTVRPFIMDEVSLSKERFISGPASKDDISKFLTFKIEELVKKAKQQFFDSNREMFSSNNLEQHENEIPLPLVRLRVEYSGDYEVENPRRFSNKFVGKIANINDVVHFYKKKTFENNDLKNKSKFSDKNIAQNEHGDSKTTELRLQDIMNEFLQQAELNLIPEDGINNAVKKFLENEDKNIMNQYIKNEISQETKMFLDMDIDDETFHDDDQDSKKVFKSLLAQIKRENTPQTEINTWSDKDDSNLRKGKSGGKKHVSEAIIISDSESEPEIDSTKTKKKGPIRKSAARRPKDEIIVSDEYDSGNDPSDIVKSSDDGIASDDSFAAPKRSTSKPEKRSVNATSQRGGRSTRGRTRKSQPKGKSSNEAKLSKQTSESRSLLDDIMSMGS</sequence>
<evidence type="ECO:0000256" key="13">
    <source>
        <dbReference type="ARBA" id="ARBA00023211"/>
    </source>
</evidence>
<evidence type="ECO:0000256" key="9">
    <source>
        <dbReference type="ARBA" id="ARBA00022763"/>
    </source>
</evidence>
<dbReference type="InterPro" id="IPR004843">
    <property type="entry name" value="Calcineurin-like_PHP"/>
</dbReference>
<evidence type="ECO:0000313" key="22">
    <source>
        <dbReference type="Proteomes" id="UP000000599"/>
    </source>
</evidence>
<dbReference type="NCBIfam" id="TIGR00583">
    <property type="entry name" value="mre11"/>
    <property type="match status" value="1"/>
</dbReference>
<dbReference type="GO" id="GO:0000727">
    <property type="term" value="P:double-strand break repair via break-induced replication"/>
    <property type="evidence" value="ECO:0007669"/>
    <property type="project" value="EnsemblFungi"/>
</dbReference>
<dbReference type="GO" id="GO:0060090">
    <property type="term" value="F:molecular adaptor activity"/>
    <property type="evidence" value="ECO:0007669"/>
    <property type="project" value="EnsemblFungi"/>
</dbReference>
<dbReference type="InterPro" id="IPR038487">
    <property type="entry name" value="Mre11_capping_dom"/>
</dbReference>
<evidence type="ECO:0000256" key="12">
    <source>
        <dbReference type="ARBA" id="ARBA00023204"/>
    </source>
</evidence>
<feature type="domain" description="Mre11 DNA-binding" evidence="20">
    <location>
        <begin position="294"/>
        <end position="473"/>
    </location>
</feature>
<dbReference type="GO" id="GO:0010791">
    <property type="term" value="P:DNA double-strand break processing involved in repair via synthesis-dependent strand annealing"/>
    <property type="evidence" value="ECO:0007669"/>
    <property type="project" value="EnsemblFungi"/>
</dbReference>
<dbReference type="Proteomes" id="UP000000599">
    <property type="component" value="Chromosome F"/>
</dbReference>
<evidence type="ECO:0000256" key="6">
    <source>
        <dbReference type="ARBA" id="ARBA00022722"/>
    </source>
</evidence>
<dbReference type="GO" id="GO:0003691">
    <property type="term" value="F:double-stranded telomeric DNA binding"/>
    <property type="evidence" value="ECO:0007669"/>
    <property type="project" value="EnsemblFungi"/>
</dbReference>
<dbReference type="GO" id="GO:0097552">
    <property type="term" value="P:mitochondrial double-strand break repair via homologous recombination"/>
    <property type="evidence" value="ECO:0007669"/>
    <property type="project" value="EnsemblFungi"/>
</dbReference>
<keyword evidence="15 16" id="KW-0469">Meiosis</keyword>
<comment type="function">
    <text evidence="16">Core component of the MRN complex, which plays a central role in double-strand break (DSB) repair, DNA recombination, maintenance of telomere integrity and meiosis. The MRN complex is involved in the repair of DNA double-strand breaks (DSBs) via homologous recombination (HR), an error-free mechanism which primarily occurs during S and G2 phases. The complex (1) mediates the end resection of damaged DNA, which generates proper single-stranded DNA, a key initial steps in HR, and is (2) required for the recruitment of other repair factors and efficient activation of ATM and ATR upon DNA damage. Within the MRN complex, MRE11 possesses both single-strand endonuclease activity and double-strand-specific 3'-5' exonuclease activity. MRE11 first endonucleolytically cleaves the 5' strand at DNA DSB ends to prevent non-homologous end joining (NHEJ) and licence HR. It then generates a single-stranded DNA gap via 3' to 5' exonucleolytic degradation, which is required for single-strand invasion and recombination.</text>
</comment>
<dbReference type="FunCoup" id="Q6BL74">
    <property type="interactions" value="1063"/>
</dbReference>
<dbReference type="FunFam" id="3.60.21.10:FF:000011">
    <property type="entry name" value="Double-strand break repair protein"/>
    <property type="match status" value="1"/>
</dbReference>
<dbReference type="InterPro" id="IPR003701">
    <property type="entry name" value="Mre11"/>
</dbReference>